<accession>A0ABN0ZV34</accession>
<comment type="caution">
    <text evidence="2">The sequence shown here is derived from an EMBL/GenBank/DDBJ whole genome shotgun (WGS) entry which is preliminary data.</text>
</comment>
<keyword evidence="1" id="KW-0175">Coiled coil</keyword>
<organism evidence="2 3">
    <name type="scientific">Alkalibacillus silvisoli</name>
    <dbReference type="NCBI Taxonomy" id="392823"/>
    <lineage>
        <taxon>Bacteria</taxon>
        <taxon>Bacillati</taxon>
        <taxon>Bacillota</taxon>
        <taxon>Bacilli</taxon>
        <taxon>Bacillales</taxon>
        <taxon>Bacillaceae</taxon>
        <taxon>Alkalibacillus</taxon>
    </lineage>
</organism>
<dbReference type="SUPFAM" id="SSF110849">
    <property type="entry name" value="ParB/Sulfiredoxin"/>
    <property type="match status" value="1"/>
</dbReference>
<evidence type="ECO:0000313" key="2">
    <source>
        <dbReference type="EMBL" id="GAA0460022.1"/>
    </source>
</evidence>
<evidence type="ECO:0008006" key="4">
    <source>
        <dbReference type="Google" id="ProtNLM"/>
    </source>
</evidence>
<evidence type="ECO:0000313" key="3">
    <source>
        <dbReference type="Proteomes" id="UP001500740"/>
    </source>
</evidence>
<dbReference type="RefSeq" id="WP_343782722.1">
    <property type="nucleotide sequence ID" value="NZ_BAAACZ010000010.1"/>
</dbReference>
<name>A0ABN0ZV34_9BACI</name>
<reference evidence="2 3" key="1">
    <citation type="journal article" date="2019" name="Int. J. Syst. Evol. Microbiol.">
        <title>The Global Catalogue of Microorganisms (GCM) 10K type strain sequencing project: providing services to taxonomists for standard genome sequencing and annotation.</title>
        <authorList>
            <consortium name="The Broad Institute Genomics Platform"/>
            <consortium name="The Broad Institute Genome Sequencing Center for Infectious Disease"/>
            <person name="Wu L."/>
            <person name="Ma J."/>
        </authorList>
    </citation>
    <scope>NUCLEOTIDE SEQUENCE [LARGE SCALE GENOMIC DNA]</scope>
    <source>
        <strain evidence="2 3">JCM 14193</strain>
    </source>
</reference>
<dbReference type="Proteomes" id="UP001500740">
    <property type="component" value="Unassembled WGS sequence"/>
</dbReference>
<keyword evidence="3" id="KW-1185">Reference proteome</keyword>
<gene>
    <name evidence="2" type="ORF">GCM10008935_14160</name>
</gene>
<proteinExistence type="predicted"/>
<protein>
    <recommendedName>
        <fullName evidence="4">ParB/Sulfiredoxin domain-containing protein</fullName>
    </recommendedName>
</protein>
<dbReference type="EMBL" id="BAAACZ010000010">
    <property type="protein sequence ID" value="GAA0460022.1"/>
    <property type="molecule type" value="Genomic_DNA"/>
</dbReference>
<feature type="coiled-coil region" evidence="1">
    <location>
        <begin position="314"/>
        <end position="359"/>
    </location>
</feature>
<sequence>MKMQSLKEFIGISIRESGESRRLKIKNTEESYKVLTIPLELCHYNENNGRISTYISQHLSSGEELQKDDIEAYNKVLEEFIYQSNPNALEKTKKNISLLGQLEPGVVLNDGRIIDGNRRFTALRKLKAEGKGDMFFNAILLDQSEGIDAKDIKKLELQLQHGKEKPIDYNPIDNLVDIYQDIIENELFSMEEYSNYVNKSVSDVKKMVKRAVLMNQFLEFINAEKQYYIARDWEFDTILQDMLMIIERQIKGIDIITILENKDDKQDVQEYMRIRDTLFTVALTGRMQKTHDLSRNMRDIGRHVMNYDEKEDFLDDIEDQVEDIYETLHEYDQVDLDTLSEVSKEIDEAQQEVVQKGEEYIESGRQKDVQTKPVTIMNKVIKDMEKLDMIQLKHMDDETEQEFLTQYNKLEAEMKKIAEALRV</sequence>
<evidence type="ECO:0000256" key="1">
    <source>
        <dbReference type="SAM" id="Coils"/>
    </source>
</evidence>
<dbReference type="InterPro" id="IPR036086">
    <property type="entry name" value="ParB/Sulfiredoxin_sf"/>
</dbReference>